<evidence type="ECO:0000259" key="2">
    <source>
        <dbReference type="Pfam" id="PF09835"/>
    </source>
</evidence>
<dbReference type="EMBL" id="AP019536">
    <property type="protein sequence ID" value="BBI99855.1"/>
    <property type="molecule type" value="Genomic_DNA"/>
</dbReference>
<dbReference type="PANTHER" id="PTHR40547">
    <property type="entry name" value="SLL0298 PROTEIN"/>
    <property type="match status" value="1"/>
</dbReference>
<protein>
    <submittedName>
        <fullName evidence="3">Flagellar biosynthesis protein FlhF</fullName>
    </submittedName>
</protein>
<gene>
    <name evidence="3" type="ORF">FGKAn22_15480</name>
</gene>
<name>A0AAN1T0Y6_9PROT</name>
<dbReference type="Proteomes" id="UP001319121">
    <property type="component" value="Chromosome"/>
</dbReference>
<keyword evidence="1" id="KW-0472">Membrane</keyword>
<keyword evidence="3" id="KW-0969">Cilium</keyword>
<feature type="transmembrane region" description="Helical" evidence="1">
    <location>
        <begin position="146"/>
        <end position="169"/>
    </location>
</feature>
<keyword evidence="1" id="KW-0812">Transmembrane</keyword>
<evidence type="ECO:0000313" key="3">
    <source>
        <dbReference type="EMBL" id="BBI99855.1"/>
    </source>
</evidence>
<reference evidence="3 4" key="1">
    <citation type="submission" date="2019-03" db="EMBL/GenBank/DDBJ databases">
        <title>Complete genome sequence of Ferrigenium kumadai strain An22, a microaerophilic iron-oxidizing bacterium isolated from a paddy field soil.</title>
        <authorList>
            <person name="Watanabe T."/>
            <person name="Asakawa S."/>
        </authorList>
    </citation>
    <scope>NUCLEOTIDE SEQUENCE [LARGE SCALE GENOMIC DNA]</scope>
    <source>
        <strain evidence="3 4">An22</strain>
    </source>
</reference>
<feature type="domain" description="DUF2062" evidence="2">
    <location>
        <begin position="22"/>
        <end position="172"/>
    </location>
</feature>
<accession>A0AAN1T0Y6</accession>
<proteinExistence type="predicted"/>
<evidence type="ECO:0000256" key="1">
    <source>
        <dbReference type="SAM" id="Phobius"/>
    </source>
</evidence>
<dbReference type="InterPro" id="IPR018639">
    <property type="entry name" value="DUF2062"/>
</dbReference>
<keyword evidence="3" id="KW-0282">Flagellum</keyword>
<evidence type="ECO:0000313" key="4">
    <source>
        <dbReference type="Proteomes" id="UP001319121"/>
    </source>
</evidence>
<feature type="transmembrane region" description="Helical" evidence="1">
    <location>
        <begin position="45"/>
        <end position="70"/>
    </location>
</feature>
<keyword evidence="1" id="KW-1133">Transmembrane helix</keyword>
<organism evidence="3 4">
    <name type="scientific">Ferrigenium kumadai</name>
    <dbReference type="NCBI Taxonomy" id="1682490"/>
    <lineage>
        <taxon>Bacteria</taxon>
        <taxon>Pseudomonadati</taxon>
        <taxon>Pseudomonadota</taxon>
        <taxon>Betaproteobacteria</taxon>
        <taxon>Nitrosomonadales</taxon>
        <taxon>Gallionellaceae</taxon>
        <taxon>Ferrigenium</taxon>
    </lineage>
</organism>
<keyword evidence="3" id="KW-0966">Cell projection</keyword>
<dbReference type="Pfam" id="PF09835">
    <property type="entry name" value="DUF2062"/>
    <property type="match status" value="1"/>
</dbReference>
<sequence>MRKFFRKLLPHHDTVKEHRWLKPFGGWLHHPNLWHLHRRSVAGGIAVGLFCGLIPGPLQMATAALLAVLLRVNLPLALLTTLYTNPITIVPLYLAAYEIGAWVIGARNGGAAEHPALPEFHWGNWLGELWTWVATLGEPLLVGLPLLAMGLALGGYLVVRLAWYVAVVYKWRKRRRSRATSSRRNDSGM</sequence>
<keyword evidence="4" id="KW-1185">Reference proteome</keyword>
<dbReference type="AlphaFoldDB" id="A0AAN1T0Y6"/>
<dbReference type="RefSeq" id="WP_212785117.1">
    <property type="nucleotide sequence ID" value="NZ_AP019536.1"/>
</dbReference>
<dbReference type="KEGG" id="fku:FGKAn22_15480"/>
<dbReference type="PANTHER" id="PTHR40547:SF1">
    <property type="entry name" value="SLL0298 PROTEIN"/>
    <property type="match status" value="1"/>
</dbReference>